<gene>
    <name evidence="2" type="ORF">GBAR_LOCUS3000</name>
</gene>
<feature type="non-terminal residue" evidence="2">
    <location>
        <position position="1"/>
    </location>
</feature>
<accession>A0AA35R1L2</accession>
<organism evidence="2 3">
    <name type="scientific">Geodia barretti</name>
    <name type="common">Barrett's horny sponge</name>
    <dbReference type="NCBI Taxonomy" id="519541"/>
    <lineage>
        <taxon>Eukaryota</taxon>
        <taxon>Metazoa</taxon>
        <taxon>Porifera</taxon>
        <taxon>Demospongiae</taxon>
        <taxon>Heteroscleromorpha</taxon>
        <taxon>Tetractinellida</taxon>
        <taxon>Astrophorina</taxon>
        <taxon>Geodiidae</taxon>
        <taxon>Geodia</taxon>
    </lineage>
</organism>
<feature type="signal peptide" evidence="1">
    <location>
        <begin position="1"/>
        <end position="24"/>
    </location>
</feature>
<feature type="non-terminal residue" evidence="2">
    <location>
        <position position="86"/>
    </location>
</feature>
<proteinExistence type="predicted"/>
<feature type="chain" id="PRO_5041460297" evidence="1">
    <location>
        <begin position="25"/>
        <end position="86"/>
    </location>
</feature>
<dbReference type="EMBL" id="CASHTH010000410">
    <property type="protein sequence ID" value="CAI8000664.1"/>
    <property type="molecule type" value="Genomic_DNA"/>
</dbReference>
<name>A0AA35R1L2_GEOBA</name>
<dbReference type="Proteomes" id="UP001174909">
    <property type="component" value="Unassembled WGS sequence"/>
</dbReference>
<keyword evidence="1" id="KW-0732">Signal</keyword>
<evidence type="ECO:0000256" key="1">
    <source>
        <dbReference type="SAM" id="SignalP"/>
    </source>
</evidence>
<evidence type="ECO:0000313" key="2">
    <source>
        <dbReference type="EMBL" id="CAI8000664.1"/>
    </source>
</evidence>
<protein>
    <submittedName>
        <fullName evidence="2">Uncharacterized protein</fullName>
    </submittedName>
</protein>
<reference evidence="2" key="1">
    <citation type="submission" date="2023-03" db="EMBL/GenBank/DDBJ databases">
        <authorList>
            <person name="Steffen K."/>
            <person name="Cardenas P."/>
        </authorList>
    </citation>
    <scope>NUCLEOTIDE SEQUENCE</scope>
</reference>
<dbReference type="AlphaFoldDB" id="A0AA35R1L2"/>
<evidence type="ECO:0000313" key="3">
    <source>
        <dbReference type="Proteomes" id="UP001174909"/>
    </source>
</evidence>
<sequence>SILFVFQQLILLSQFLILFQEALCNGSQQCQMCDSVCHVLRHVFARKSHLTTSVVKWAVDFCKGTLVFYMLVKSMPFEVILSTFIG</sequence>
<keyword evidence="3" id="KW-1185">Reference proteome</keyword>
<comment type="caution">
    <text evidence="2">The sequence shown here is derived from an EMBL/GenBank/DDBJ whole genome shotgun (WGS) entry which is preliminary data.</text>
</comment>